<reference evidence="2" key="1">
    <citation type="submission" date="2016-04" db="EMBL/GenBank/DDBJ databases">
        <authorList>
            <person name="Evans L.H."/>
            <person name="Alamgir A."/>
            <person name="Owens N."/>
            <person name="Weber N.D."/>
            <person name="Virtaneva K."/>
            <person name="Barbian K."/>
            <person name="Babar A."/>
            <person name="Rosenke K."/>
        </authorList>
    </citation>
    <scope>NUCLEOTIDE SEQUENCE</scope>
    <source>
        <strain evidence="2">86-1</strain>
    </source>
</reference>
<feature type="chain" id="PRO_5012080998" description="Secreted protein" evidence="1">
    <location>
        <begin position="21"/>
        <end position="227"/>
    </location>
</feature>
<sequence length="227" mass="26750">MIKYTLILFSILTSPLLTTAQTLKTESDTHIFWQPNRKLTVADFKGECCTEERLRDLCKEKNMCTMAYTGFFSILDIPKKKKDRGKLIEKAYFAPAFEKNTSYMVFKNDTLGIEKQQIVFDIYELAARKVRKDLDDVYKTTNAYGTIHLMYGKVKDSIDKYRTTLVELFVKDTYLDNREGAYKEWREKIDEELDKLRAYATTPEDCYRFVLNKPMNEQYVMAEVIYP</sequence>
<accession>A0A212J870</accession>
<feature type="signal peptide" evidence="1">
    <location>
        <begin position="1"/>
        <end position="20"/>
    </location>
</feature>
<organism evidence="2">
    <name type="scientific">uncultured Dysgonomonas sp</name>
    <dbReference type="NCBI Taxonomy" id="206096"/>
    <lineage>
        <taxon>Bacteria</taxon>
        <taxon>Pseudomonadati</taxon>
        <taxon>Bacteroidota</taxon>
        <taxon>Bacteroidia</taxon>
        <taxon>Bacteroidales</taxon>
        <taxon>Dysgonomonadaceae</taxon>
        <taxon>Dysgonomonas</taxon>
        <taxon>environmental samples</taxon>
    </lineage>
</organism>
<evidence type="ECO:0000313" key="2">
    <source>
        <dbReference type="EMBL" id="SBV95642.1"/>
    </source>
</evidence>
<proteinExistence type="predicted"/>
<dbReference type="AlphaFoldDB" id="A0A212J870"/>
<keyword evidence="1" id="KW-0732">Signal</keyword>
<gene>
    <name evidence="2" type="ORF">KL86DYS1_11446</name>
</gene>
<evidence type="ECO:0008006" key="3">
    <source>
        <dbReference type="Google" id="ProtNLM"/>
    </source>
</evidence>
<protein>
    <recommendedName>
        <fullName evidence="3">Secreted protein</fullName>
    </recommendedName>
</protein>
<dbReference type="RefSeq" id="WP_296939406.1">
    <property type="nucleotide sequence ID" value="NZ_LT599032.1"/>
</dbReference>
<dbReference type="EMBL" id="FLUM01000001">
    <property type="protein sequence ID" value="SBV95642.1"/>
    <property type="molecule type" value="Genomic_DNA"/>
</dbReference>
<name>A0A212J870_9BACT</name>
<evidence type="ECO:0000256" key="1">
    <source>
        <dbReference type="SAM" id="SignalP"/>
    </source>
</evidence>